<keyword evidence="5" id="KW-0812">Transmembrane</keyword>
<evidence type="ECO:0000256" key="4">
    <source>
        <dbReference type="ARBA" id="ARBA00038261"/>
    </source>
</evidence>
<protein>
    <submittedName>
        <fullName evidence="6">Hydroxysteroid dehydrogenase-like protein 3</fullName>
    </submittedName>
</protein>
<dbReference type="GO" id="GO:0016491">
    <property type="term" value="F:oxidoreductase activity"/>
    <property type="evidence" value="ECO:0007669"/>
    <property type="project" value="UniProtKB-KW"/>
</dbReference>
<keyword evidence="2" id="KW-0444">Lipid biosynthesis</keyword>
<evidence type="ECO:0000256" key="5">
    <source>
        <dbReference type="SAM" id="Phobius"/>
    </source>
</evidence>
<keyword evidence="5" id="KW-1133">Transmembrane helix</keyword>
<dbReference type="Gene3D" id="3.40.50.720">
    <property type="entry name" value="NAD(P)-binding Rossmann-like Domain"/>
    <property type="match status" value="1"/>
</dbReference>
<dbReference type="InterPro" id="IPR002347">
    <property type="entry name" value="SDR_fam"/>
</dbReference>
<comment type="caution">
    <text evidence="6">The sequence shown here is derived from an EMBL/GenBank/DDBJ whole genome shotgun (WGS) entry which is preliminary data.</text>
</comment>
<evidence type="ECO:0000256" key="3">
    <source>
        <dbReference type="ARBA" id="ARBA00023002"/>
    </source>
</evidence>
<name>A0A443S0P1_9ACAR</name>
<dbReference type="PRINTS" id="PR00081">
    <property type="entry name" value="GDHRDH"/>
</dbReference>
<keyword evidence="3" id="KW-0560">Oxidoreductase</keyword>
<dbReference type="GO" id="GO:0005783">
    <property type="term" value="C:endoplasmic reticulum"/>
    <property type="evidence" value="ECO:0007669"/>
    <property type="project" value="TreeGrafter"/>
</dbReference>
<dbReference type="Pfam" id="PF00106">
    <property type="entry name" value="adh_short"/>
    <property type="match status" value="1"/>
</dbReference>
<evidence type="ECO:0000313" key="7">
    <source>
        <dbReference type="Proteomes" id="UP000288716"/>
    </source>
</evidence>
<dbReference type="GO" id="GO:0006694">
    <property type="term" value="P:steroid biosynthetic process"/>
    <property type="evidence" value="ECO:0007669"/>
    <property type="project" value="UniProtKB-KW"/>
</dbReference>
<gene>
    <name evidence="6" type="ORF">B4U80_11941</name>
</gene>
<dbReference type="SUPFAM" id="SSF51735">
    <property type="entry name" value="NAD(P)-binding Rossmann-fold domains"/>
    <property type="match status" value="1"/>
</dbReference>
<evidence type="ECO:0000313" key="6">
    <source>
        <dbReference type="EMBL" id="RWS21080.1"/>
    </source>
</evidence>
<evidence type="ECO:0000256" key="2">
    <source>
        <dbReference type="ARBA" id="ARBA00022955"/>
    </source>
</evidence>
<dbReference type="STRING" id="299467.A0A443S0P1"/>
<comment type="similarity">
    <text evidence="4">Belongs to the short-chain dehydrogenases/reductases (SDR) family. 17-beta-HSD 3 subfamily.</text>
</comment>
<dbReference type="GO" id="GO:0030497">
    <property type="term" value="P:fatty acid elongation"/>
    <property type="evidence" value="ECO:0007669"/>
    <property type="project" value="TreeGrafter"/>
</dbReference>
<keyword evidence="2" id="KW-0443">Lipid metabolism</keyword>
<reference evidence="6 7" key="1">
    <citation type="journal article" date="2018" name="Gigascience">
        <title>Genomes of trombidid mites reveal novel predicted allergens and laterally-transferred genes associated with secondary metabolism.</title>
        <authorList>
            <person name="Dong X."/>
            <person name="Chaisiri K."/>
            <person name="Xia D."/>
            <person name="Armstrong S.D."/>
            <person name="Fang Y."/>
            <person name="Donnelly M.J."/>
            <person name="Kadowaki T."/>
            <person name="McGarry J.W."/>
            <person name="Darby A.C."/>
            <person name="Makepeace B.L."/>
        </authorList>
    </citation>
    <scope>NUCLEOTIDE SEQUENCE [LARGE SCALE GENOMIC DNA]</scope>
    <source>
        <strain evidence="6">UoL-UT</strain>
    </source>
</reference>
<evidence type="ECO:0000256" key="1">
    <source>
        <dbReference type="ARBA" id="ARBA00022857"/>
    </source>
</evidence>
<proteinExistence type="inferred from homology"/>
<dbReference type="EMBL" id="NCKV01013803">
    <property type="protein sequence ID" value="RWS21080.1"/>
    <property type="molecule type" value="Genomic_DNA"/>
</dbReference>
<dbReference type="Proteomes" id="UP000288716">
    <property type="component" value="Unassembled WGS sequence"/>
</dbReference>
<keyword evidence="5" id="KW-0472">Membrane</keyword>
<keyword evidence="2" id="KW-0752">Steroid biosynthesis</keyword>
<organism evidence="6 7">
    <name type="scientific">Leptotrombidium deliense</name>
    <dbReference type="NCBI Taxonomy" id="299467"/>
    <lineage>
        <taxon>Eukaryota</taxon>
        <taxon>Metazoa</taxon>
        <taxon>Ecdysozoa</taxon>
        <taxon>Arthropoda</taxon>
        <taxon>Chelicerata</taxon>
        <taxon>Arachnida</taxon>
        <taxon>Acari</taxon>
        <taxon>Acariformes</taxon>
        <taxon>Trombidiformes</taxon>
        <taxon>Prostigmata</taxon>
        <taxon>Anystina</taxon>
        <taxon>Parasitengona</taxon>
        <taxon>Trombiculoidea</taxon>
        <taxon>Trombiculidae</taxon>
        <taxon>Leptotrombidium</taxon>
    </lineage>
</organism>
<dbReference type="AlphaFoldDB" id="A0A443S0P1"/>
<keyword evidence="7" id="KW-1185">Reference proteome</keyword>
<dbReference type="OrthoDB" id="5545019at2759"/>
<dbReference type="PANTHER" id="PTHR43086">
    <property type="entry name" value="VERY-LONG-CHAIN 3-OXOOACYL-COA REDUCTASE"/>
    <property type="match status" value="1"/>
</dbReference>
<dbReference type="InterPro" id="IPR036291">
    <property type="entry name" value="NAD(P)-bd_dom_sf"/>
</dbReference>
<accession>A0A443S0P1</accession>
<dbReference type="VEuPathDB" id="VectorBase:LDEU010960"/>
<keyword evidence="1" id="KW-0521">NADP</keyword>
<dbReference type="PANTHER" id="PTHR43086:SF2">
    <property type="entry name" value="HYDROXYSTEROID DEHYDROGENASE-LIKE PROTEIN 1"/>
    <property type="match status" value="1"/>
</dbReference>
<sequence>MNETDSSFFQTVDNFLDKYPVSGIFSIIIGCIWLLLRFYFFVTGIYRGFKQFLWPSCRTLDFFNLYGEYVIITAASNGIGFQFGKQFLKRGHSVVLIDYDAEQLTTAKEELQKYVQNGRDLMIVAIEKNYDEAYQNVQRQFENIKGRIGILINNANVTLSKEEYLKYSIEQISDTIRCNIISVLMITKKILPFMVQNEKGHILNITSPTGCQPISSSGFFDATKYFVDFFGKTLLAEYAIKNITVQTLNPGFIVAEGDTANSRMVVQTLQLGPPKINLL</sequence>
<feature type="transmembrane region" description="Helical" evidence="5">
    <location>
        <begin position="20"/>
        <end position="42"/>
    </location>
</feature>